<dbReference type="CDD" id="cd17535">
    <property type="entry name" value="REC_NarL-like"/>
    <property type="match status" value="1"/>
</dbReference>
<feature type="domain" description="HTH luxR-type" evidence="4">
    <location>
        <begin position="147"/>
        <end position="212"/>
    </location>
</feature>
<dbReference type="RefSeq" id="WP_119439600.1">
    <property type="nucleotide sequence ID" value="NZ_QWGR01000015.1"/>
</dbReference>
<dbReference type="OrthoDB" id="9797341at2"/>
<accession>A0A399SQK6</accession>
<dbReference type="InterPro" id="IPR001789">
    <property type="entry name" value="Sig_transdc_resp-reg_receiver"/>
</dbReference>
<dbReference type="Proteomes" id="UP000265926">
    <property type="component" value="Unassembled WGS sequence"/>
</dbReference>
<dbReference type="GO" id="GO:0006355">
    <property type="term" value="P:regulation of DNA-templated transcription"/>
    <property type="evidence" value="ECO:0007669"/>
    <property type="project" value="InterPro"/>
</dbReference>
<dbReference type="Gene3D" id="3.40.50.2300">
    <property type="match status" value="1"/>
</dbReference>
<keyword evidence="1 3" id="KW-0597">Phosphoprotein</keyword>
<organism evidence="6 7">
    <name type="scientific">Maribellus luteus</name>
    <dbReference type="NCBI Taxonomy" id="2305463"/>
    <lineage>
        <taxon>Bacteria</taxon>
        <taxon>Pseudomonadati</taxon>
        <taxon>Bacteroidota</taxon>
        <taxon>Bacteroidia</taxon>
        <taxon>Marinilabiliales</taxon>
        <taxon>Prolixibacteraceae</taxon>
        <taxon>Maribellus</taxon>
    </lineage>
</organism>
<dbReference type="AlphaFoldDB" id="A0A399SQK6"/>
<gene>
    <name evidence="6" type="ORF">D1614_19165</name>
</gene>
<name>A0A399SQK6_9BACT</name>
<dbReference type="PROSITE" id="PS50043">
    <property type="entry name" value="HTH_LUXR_2"/>
    <property type="match status" value="1"/>
</dbReference>
<dbReference type="InterPro" id="IPR011006">
    <property type="entry name" value="CheY-like_superfamily"/>
</dbReference>
<dbReference type="EMBL" id="QWGR01000015">
    <property type="protein sequence ID" value="RIJ46326.1"/>
    <property type="molecule type" value="Genomic_DNA"/>
</dbReference>
<evidence type="ECO:0000256" key="2">
    <source>
        <dbReference type="ARBA" id="ARBA00023125"/>
    </source>
</evidence>
<evidence type="ECO:0000256" key="1">
    <source>
        <dbReference type="ARBA" id="ARBA00022553"/>
    </source>
</evidence>
<comment type="caution">
    <text evidence="6">The sequence shown here is derived from an EMBL/GenBank/DDBJ whole genome shotgun (WGS) entry which is preliminary data.</text>
</comment>
<keyword evidence="7" id="KW-1185">Reference proteome</keyword>
<dbReference type="SMART" id="SM00421">
    <property type="entry name" value="HTH_LUXR"/>
    <property type="match status" value="1"/>
</dbReference>
<evidence type="ECO:0000259" key="5">
    <source>
        <dbReference type="PROSITE" id="PS50110"/>
    </source>
</evidence>
<sequence length="216" mass="24886">MSKISLIIVDDHKIFRDGLKLLLSRFPNVELIGEASDGAEFLDLLENKKPDIVFMDINMPKINGLEATKLALQRYPDLKIIILTTFLEEEYIEQMITAGVEGYMLKNSELDEFDKAINRVFYGGNYFSEEIVGMILSNIKRLRTQKKISNKHNFTPRETEILRLICKGLSNEQIAESTFVSVKTIEKHKSILFQKTNTQNTVNLVIYAFKNELIDF</sequence>
<dbReference type="Pfam" id="PF00196">
    <property type="entry name" value="GerE"/>
    <property type="match status" value="1"/>
</dbReference>
<reference evidence="6 7" key="1">
    <citation type="submission" date="2018-08" db="EMBL/GenBank/DDBJ databases">
        <title>Pallidiluteibacterium maritimus gen. nov., sp. nov., isolated from coastal sediment.</title>
        <authorList>
            <person name="Zhou L.Y."/>
        </authorList>
    </citation>
    <scope>NUCLEOTIDE SEQUENCE [LARGE SCALE GENOMIC DNA]</scope>
    <source>
        <strain evidence="6 7">XSD2</strain>
    </source>
</reference>
<proteinExistence type="predicted"/>
<dbReference type="PANTHER" id="PTHR43214:SF43">
    <property type="entry name" value="TWO-COMPONENT RESPONSE REGULATOR"/>
    <property type="match status" value="1"/>
</dbReference>
<dbReference type="SUPFAM" id="SSF52172">
    <property type="entry name" value="CheY-like"/>
    <property type="match status" value="1"/>
</dbReference>
<dbReference type="PROSITE" id="PS50110">
    <property type="entry name" value="RESPONSE_REGULATORY"/>
    <property type="match status" value="1"/>
</dbReference>
<dbReference type="GO" id="GO:0000160">
    <property type="term" value="P:phosphorelay signal transduction system"/>
    <property type="evidence" value="ECO:0007669"/>
    <property type="project" value="InterPro"/>
</dbReference>
<keyword evidence="2 6" id="KW-0238">DNA-binding</keyword>
<dbReference type="InterPro" id="IPR039420">
    <property type="entry name" value="WalR-like"/>
</dbReference>
<dbReference type="Pfam" id="PF00072">
    <property type="entry name" value="Response_reg"/>
    <property type="match status" value="1"/>
</dbReference>
<evidence type="ECO:0000313" key="7">
    <source>
        <dbReference type="Proteomes" id="UP000265926"/>
    </source>
</evidence>
<dbReference type="GO" id="GO:0003677">
    <property type="term" value="F:DNA binding"/>
    <property type="evidence" value="ECO:0007669"/>
    <property type="project" value="UniProtKB-KW"/>
</dbReference>
<dbReference type="SMART" id="SM00448">
    <property type="entry name" value="REC"/>
    <property type="match status" value="1"/>
</dbReference>
<evidence type="ECO:0000313" key="6">
    <source>
        <dbReference type="EMBL" id="RIJ46326.1"/>
    </source>
</evidence>
<dbReference type="PRINTS" id="PR00038">
    <property type="entry name" value="HTHLUXR"/>
</dbReference>
<dbReference type="InterPro" id="IPR000792">
    <property type="entry name" value="Tscrpt_reg_LuxR_C"/>
</dbReference>
<dbReference type="InterPro" id="IPR016032">
    <property type="entry name" value="Sig_transdc_resp-reg_C-effctor"/>
</dbReference>
<dbReference type="InterPro" id="IPR058245">
    <property type="entry name" value="NreC/VraR/RcsB-like_REC"/>
</dbReference>
<feature type="domain" description="Response regulatory" evidence="5">
    <location>
        <begin position="5"/>
        <end position="121"/>
    </location>
</feature>
<dbReference type="CDD" id="cd06170">
    <property type="entry name" value="LuxR_C_like"/>
    <property type="match status" value="1"/>
</dbReference>
<dbReference type="PANTHER" id="PTHR43214">
    <property type="entry name" value="TWO-COMPONENT RESPONSE REGULATOR"/>
    <property type="match status" value="1"/>
</dbReference>
<evidence type="ECO:0000256" key="3">
    <source>
        <dbReference type="PROSITE-ProRule" id="PRU00169"/>
    </source>
</evidence>
<dbReference type="SUPFAM" id="SSF46894">
    <property type="entry name" value="C-terminal effector domain of the bipartite response regulators"/>
    <property type="match status" value="1"/>
</dbReference>
<feature type="modified residue" description="4-aspartylphosphate" evidence="3">
    <location>
        <position position="56"/>
    </location>
</feature>
<evidence type="ECO:0000259" key="4">
    <source>
        <dbReference type="PROSITE" id="PS50043"/>
    </source>
</evidence>
<protein>
    <submittedName>
        <fullName evidence="6">DNA-binding response regulator</fullName>
    </submittedName>
</protein>